<evidence type="ECO:0000256" key="1">
    <source>
        <dbReference type="SAM" id="MobiDB-lite"/>
    </source>
</evidence>
<accession>A0A5C3NRS7</accession>
<dbReference type="OrthoDB" id="8922241at2759"/>
<evidence type="ECO:0000313" key="2">
    <source>
        <dbReference type="EMBL" id="TFK56411.1"/>
    </source>
</evidence>
<feature type="region of interest" description="Disordered" evidence="1">
    <location>
        <begin position="1"/>
        <end position="170"/>
    </location>
</feature>
<proteinExistence type="predicted"/>
<protein>
    <submittedName>
        <fullName evidence="2">Uncharacterized protein</fullName>
    </submittedName>
</protein>
<name>A0A5C3NRS7_9AGAM</name>
<feature type="compositionally biased region" description="Low complexity" evidence="1">
    <location>
        <begin position="91"/>
        <end position="108"/>
    </location>
</feature>
<feature type="compositionally biased region" description="Polar residues" evidence="1">
    <location>
        <begin position="64"/>
        <end position="80"/>
    </location>
</feature>
<feature type="region of interest" description="Disordered" evidence="1">
    <location>
        <begin position="188"/>
        <end position="223"/>
    </location>
</feature>
<dbReference type="Proteomes" id="UP000305948">
    <property type="component" value="Unassembled WGS sequence"/>
</dbReference>
<dbReference type="STRING" id="5364.A0A5C3NRS7"/>
<gene>
    <name evidence="2" type="ORF">OE88DRAFT_14028</name>
</gene>
<keyword evidence="3" id="KW-1185">Reference proteome</keyword>
<feature type="compositionally biased region" description="Low complexity" evidence="1">
    <location>
        <begin position="31"/>
        <end position="40"/>
    </location>
</feature>
<reference evidence="2 3" key="1">
    <citation type="journal article" date="2019" name="Nat. Ecol. Evol.">
        <title>Megaphylogeny resolves global patterns of mushroom evolution.</title>
        <authorList>
            <person name="Varga T."/>
            <person name="Krizsan K."/>
            <person name="Foldi C."/>
            <person name="Dima B."/>
            <person name="Sanchez-Garcia M."/>
            <person name="Sanchez-Ramirez S."/>
            <person name="Szollosi G.J."/>
            <person name="Szarkandi J.G."/>
            <person name="Papp V."/>
            <person name="Albert L."/>
            <person name="Andreopoulos W."/>
            <person name="Angelini C."/>
            <person name="Antonin V."/>
            <person name="Barry K.W."/>
            <person name="Bougher N.L."/>
            <person name="Buchanan P."/>
            <person name="Buyck B."/>
            <person name="Bense V."/>
            <person name="Catcheside P."/>
            <person name="Chovatia M."/>
            <person name="Cooper J."/>
            <person name="Damon W."/>
            <person name="Desjardin D."/>
            <person name="Finy P."/>
            <person name="Geml J."/>
            <person name="Haridas S."/>
            <person name="Hughes K."/>
            <person name="Justo A."/>
            <person name="Karasinski D."/>
            <person name="Kautmanova I."/>
            <person name="Kiss B."/>
            <person name="Kocsube S."/>
            <person name="Kotiranta H."/>
            <person name="LaButti K.M."/>
            <person name="Lechner B.E."/>
            <person name="Liimatainen K."/>
            <person name="Lipzen A."/>
            <person name="Lukacs Z."/>
            <person name="Mihaltcheva S."/>
            <person name="Morgado L.N."/>
            <person name="Niskanen T."/>
            <person name="Noordeloos M.E."/>
            <person name="Ohm R.A."/>
            <person name="Ortiz-Santana B."/>
            <person name="Ovrebo C."/>
            <person name="Racz N."/>
            <person name="Riley R."/>
            <person name="Savchenko A."/>
            <person name="Shiryaev A."/>
            <person name="Soop K."/>
            <person name="Spirin V."/>
            <person name="Szebenyi C."/>
            <person name="Tomsovsky M."/>
            <person name="Tulloss R.E."/>
            <person name="Uehling J."/>
            <person name="Grigoriev I.V."/>
            <person name="Vagvolgyi C."/>
            <person name="Papp T."/>
            <person name="Martin F.M."/>
            <person name="Miettinen O."/>
            <person name="Hibbett D.S."/>
            <person name="Nagy L.G."/>
        </authorList>
    </citation>
    <scope>NUCLEOTIDE SEQUENCE [LARGE SCALE GENOMIC DNA]</scope>
    <source>
        <strain evidence="2 3">OMC1185</strain>
    </source>
</reference>
<feature type="compositionally biased region" description="Pro residues" evidence="1">
    <location>
        <begin position="1"/>
        <end position="10"/>
    </location>
</feature>
<dbReference type="EMBL" id="ML213503">
    <property type="protein sequence ID" value="TFK56411.1"/>
    <property type="molecule type" value="Genomic_DNA"/>
</dbReference>
<evidence type="ECO:0000313" key="3">
    <source>
        <dbReference type="Proteomes" id="UP000305948"/>
    </source>
</evidence>
<dbReference type="AlphaFoldDB" id="A0A5C3NRS7"/>
<organism evidence="2 3">
    <name type="scientific">Heliocybe sulcata</name>
    <dbReference type="NCBI Taxonomy" id="5364"/>
    <lineage>
        <taxon>Eukaryota</taxon>
        <taxon>Fungi</taxon>
        <taxon>Dikarya</taxon>
        <taxon>Basidiomycota</taxon>
        <taxon>Agaricomycotina</taxon>
        <taxon>Agaricomycetes</taxon>
        <taxon>Gloeophyllales</taxon>
        <taxon>Gloeophyllaceae</taxon>
        <taxon>Heliocybe</taxon>
    </lineage>
</organism>
<sequence length="223" mass="22454">MPAYMPPRPPTGESHYPPSIGLPTSATRGSWPGAPAWAPEGGPPQMGQFQSYYHPSPYYRASAGATQPQQPAINADQNQPPAGLPPAQGTPEGAPGSEEASAAIPAAAVVDPQLAGGDVEMKDGDGDTQVGDVKSPTPPSVSVIDPALEASSGTAPSAPVQEDEQPKPVSMQMTAAAMQAVIDAITPKVDTQPAVSTTEESAPGEEHVAAPPASAENVPPTGG</sequence>